<comment type="caution">
    <text evidence="6">The sequence shown here is derived from an EMBL/GenBank/DDBJ whole genome shotgun (WGS) entry which is preliminary data.</text>
</comment>
<proteinExistence type="predicted"/>
<dbReference type="GO" id="GO:0046872">
    <property type="term" value="F:metal ion binding"/>
    <property type="evidence" value="ECO:0007669"/>
    <property type="project" value="UniProtKB-KW"/>
</dbReference>
<dbReference type="PROSITE" id="PS51184">
    <property type="entry name" value="JMJC"/>
    <property type="match status" value="1"/>
</dbReference>
<dbReference type="AlphaFoldDB" id="A0A9X4MYA5"/>
<dbReference type="PANTHER" id="PTHR12461:SF106">
    <property type="entry name" value="BIFUNCTIONAL PEPTIDASE AND ARGINYL-HYDROXYLASE JMJD5"/>
    <property type="match status" value="1"/>
</dbReference>
<keyword evidence="3" id="KW-0560">Oxidoreductase</keyword>
<dbReference type="RefSeq" id="WP_304419758.1">
    <property type="nucleotide sequence ID" value="NZ_JANCMU010000001.1"/>
</dbReference>
<dbReference type="EMBL" id="JANCMU010000001">
    <property type="protein sequence ID" value="MDG4945017.1"/>
    <property type="molecule type" value="Genomic_DNA"/>
</dbReference>
<dbReference type="InterPro" id="IPR003347">
    <property type="entry name" value="JmjC_dom"/>
</dbReference>
<name>A0A9X4MYA5_9FLAO</name>
<evidence type="ECO:0000256" key="3">
    <source>
        <dbReference type="ARBA" id="ARBA00023002"/>
    </source>
</evidence>
<evidence type="ECO:0000313" key="6">
    <source>
        <dbReference type="EMBL" id="MDG4945017.1"/>
    </source>
</evidence>
<dbReference type="Gene3D" id="2.60.120.650">
    <property type="entry name" value="Cupin"/>
    <property type="match status" value="1"/>
</dbReference>
<gene>
    <name evidence="6" type="ORF">NMK71_01195</name>
</gene>
<keyword evidence="2" id="KW-0479">Metal-binding</keyword>
<organism evidence="6 7">
    <name type="scientific">Profundicola chukchiensis</name>
    <dbReference type="NCBI Taxonomy" id="2961959"/>
    <lineage>
        <taxon>Bacteria</taxon>
        <taxon>Pseudomonadati</taxon>
        <taxon>Bacteroidota</taxon>
        <taxon>Flavobacteriia</taxon>
        <taxon>Flavobacteriales</taxon>
        <taxon>Weeksellaceae</taxon>
        <taxon>Profundicola</taxon>
    </lineage>
</organism>
<keyword evidence="4" id="KW-0408">Iron</keyword>
<keyword evidence="7" id="KW-1185">Reference proteome</keyword>
<dbReference type="PANTHER" id="PTHR12461">
    <property type="entry name" value="HYPOXIA-INDUCIBLE FACTOR 1 ALPHA INHIBITOR-RELATED"/>
    <property type="match status" value="1"/>
</dbReference>
<feature type="domain" description="JmjC" evidence="5">
    <location>
        <begin position="105"/>
        <end position="256"/>
    </location>
</feature>
<evidence type="ECO:0000259" key="5">
    <source>
        <dbReference type="PROSITE" id="PS51184"/>
    </source>
</evidence>
<dbReference type="InterPro" id="IPR041667">
    <property type="entry name" value="Cupin_8"/>
</dbReference>
<evidence type="ECO:0000313" key="7">
    <source>
        <dbReference type="Proteomes" id="UP001152599"/>
    </source>
</evidence>
<reference evidence="6" key="1">
    <citation type="submission" date="2022-07" db="EMBL/GenBank/DDBJ databases">
        <title>Description and genome-wide analysis of Profundicola chukchiensis gen. nov., sp. nov., marine bacteria isolated from bottom sediments of the Chukchi Sea.</title>
        <authorList>
            <person name="Romanenko L."/>
            <person name="Otstavnykh N."/>
            <person name="Kurilenko V."/>
            <person name="Eremeev V."/>
            <person name="Velansky P."/>
            <person name="Mikhailov V."/>
            <person name="Isaeva M."/>
        </authorList>
    </citation>
    <scope>NUCLEOTIDE SEQUENCE</scope>
    <source>
        <strain evidence="6">KMM 9713</strain>
    </source>
</reference>
<dbReference type="SMART" id="SM00558">
    <property type="entry name" value="JmjC"/>
    <property type="match status" value="1"/>
</dbReference>
<evidence type="ECO:0000256" key="2">
    <source>
        <dbReference type="ARBA" id="ARBA00022723"/>
    </source>
</evidence>
<protein>
    <submittedName>
        <fullName evidence="6">Cupin-like domain-containing protein</fullName>
    </submittedName>
</protein>
<evidence type="ECO:0000256" key="4">
    <source>
        <dbReference type="ARBA" id="ARBA00023004"/>
    </source>
</evidence>
<comment type="cofactor">
    <cofactor evidence="1">
        <name>Fe(2+)</name>
        <dbReference type="ChEBI" id="CHEBI:29033"/>
    </cofactor>
</comment>
<dbReference type="Proteomes" id="UP001152599">
    <property type="component" value="Unassembled WGS sequence"/>
</dbReference>
<evidence type="ECO:0000256" key="1">
    <source>
        <dbReference type="ARBA" id="ARBA00001954"/>
    </source>
</evidence>
<dbReference type="SUPFAM" id="SSF51197">
    <property type="entry name" value="Clavaminate synthase-like"/>
    <property type="match status" value="1"/>
</dbReference>
<accession>A0A9X4MYA5</accession>
<dbReference type="GO" id="GO:0016491">
    <property type="term" value="F:oxidoreductase activity"/>
    <property type="evidence" value="ECO:0007669"/>
    <property type="project" value="UniProtKB-KW"/>
</dbReference>
<sequence>MQFDFKSIDRIDSIDKQGFIEKYYKPQKPVVIKNITKDWPAYAKWNLDYIKEIAGEKIVPLYNSEPVKAEDGFNEPKAKMSLADYVDLLKSEPTDLRIFLYNLMKEVPQLQQDFRYPDLGLKIMKGLPMLFFGGAGSNVFMHYDIDLANIFHFHFHGEKECILVPPSQSKFMYKIPHSVICREDIDFDHPDFEKFPALKNLKPYKTTLSHGEMLYMPEAYWHYMKYITPGFSMSLRSIAKRPNHLAEALYNVILMRHYDSVMRKLKGNDWIDYKNQEAIRRTHKTLNIH</sequence>
<dbReference type="Pfam" id="PF13621">
    <property type="entry name" value="Cupin_8"/>
    <property type="match status" value="1"/>
</dbReference>